<sequence length="597" mass="69973">MLNFSKLEIRTNEKYSFVGIEQKNNQLIFHLPKGFTEKGINTFDEKRDLFFLFYRMLNVFKQSCLEKGYLNKTSDRDGLVKDDGGGEISTNDDAQIVFYSKLDVLTSILDAYDELKILTFVRRVGKSEKLDYSKLHRCLHKGIFLENGAVYLDSMDMMRREIHLESSDIVSMYCYILTEIKEQLKEEVRSEVQALGEQFRQHYLGTESSLFSEKSYQSVLSSLKDALEVIDNYTPFKDPDYWHFYDAIYSFLFGSLQHSGDGEIWGINNFHMVWEAMCLTYLVKTTPPARLLYVDEALLSRQSIQKFKSAEKVLDIARIFRINGTEVVPDAVIMSSGINSIPSAGNFKLVQNGWDDYAYLTTFNLPKFKNRLIKIAYQQQVKKFHTFNELQEVFPTQNQALIINSPLPDKFYAYWDVPDALNPEELSLMRCLNHVFFRAVQDQIFSHEAFSNWIKYIMLSSPVFRDSLFRKYENEMLHLESKIADIFISFLKKLKFFQIIDIKYYDLDYLLKPENAETIKQRSIRKQFVYEYLLQKHLHRSNSPLKDWDIKSEFWLPFYSQELPILSPGPQYMGGYVGLTQVNIKLMIDSYLEPDGN</sequence>
<gene>
    <name evidence="1" type="ORF">ENR15_22365</name>
</gene>
<dbReference type="EMBL" id="DSPX01000230">
    <property type="protein sequence ID" value="HGG03305.1"/>
    <property type="molecule type" value="Genomic_DNA"/>
</dbReference>
<comment type="caution">
    <text evidence="1">The sequence shown here is derived from an EMBL/GenBank/DDBJ whole genome shotgun (WGS) entry which is preliminary data.</text>
</comment>
<organism evidence="1">
    <name type="scientific">Planktothricoides sp. SpSt-374</name>
    <dbReference type="NCBI Taxonomy" id="2282167"/>
    <lineage>
        <taxon>Bacteria</taxon>
        <taxon>Bacillati</taxon>
        <taxon>Cyanobacteriota</taxon>
        <taxon>Cyanophyceae</taxon>
        <taxon>Oscillatoriophycideae</taxon>
        <taxon>Oscillatoriales</taxon>
        <taxon>Oscillatoriaceae</taxon>
        <taxon>Planktothricoides</taxon>
    </lineage>
</organism>
<dbReference type="AlphaFoldDB" id="A0A7C3ZNH0"/>
<name>A0A7C3ZNH0_9CYAN</name>
<reference evidence="1" key="1">
    <citation type="journal article" date="2020" name="mSystems">
        <title>Genome- and Community-Level Interaction Insights into Carbon Utilization and Element Cycling Functions of Hydrothermarchaeota in Hydrothermal Sediment.</title>
        <authorList>
            <person name="Zhou Z."/>
            <person name="Liu Y."/>
            <person name="Xu W."/>
            <person name="Pan J."/>
            <person name="Luo Z.H."/>
            <person name="Li M."/>
        </authorList>
    </citation>
    <scope>NUCLEOTIDE SEQUENCE [LARGE SCALE GENOMIC DNA]</scope>
    <source>
        <strain evidence="1">SpSt-374</strain>
    </source>
</reference>
<protein>
    <submittedName>
        <fullName evidence="1">Uncharacterized protein</fullName>
    </submittedName>
</protein>
<evidence type="ECO:0000313" key="1">
    <source>
        <dbReference type="EMBL" id="HGG03305.1"/>
    </source>
</evidence>
<accession>A0A7C3ZNH0</accession>
<proteinExistence type="predicted"/>